<sequence>MFGEVITHQHVKEVVLAEKVGPGQRHQLSLTSGHCAVSRAGQQLKIPREEGSSDEQGRIGGVVGPSEDFCRGGRVVTDEVEQERSVGWRHTHTVDVGTDGTLTATVQGLVP</sequence>
<proteinExistence type="predicted"/>
<evidence type="ECO:0000313" key="1">
    <source>
        <dbReference type="EMBL" id="CUR57918.1"/>
    </source>
</evidence>
<accession>A0A2P2C7E6</accession>
<reference evidence="1" key="1">
    <citation type="submission" date="2015-08" db="EMBL/GenBank/DDBJ databases">
        <authorList>
            <person name="Babu N.S."/>
            <person name="Beckwith C.J."/>
            <person name="Beseler K.G."/>
            <person name="Brison A."/>
            <person name="Carone J.V."/>
            <person name="Caskin T.P."/>
            <person name="Diamond M."/>
            <person name="Durham M.E."/>
            <person name="Foxe J.M."/>
            <person name="Go M."/>
            <person name="Henderson B.A."/>
            <person name="Jones I.B."/>
            <person name="McGettigan J.A."/>
            <person name="Micheletti S.J."/>
            <person name="Nasrallah M.E."/>
            <person name="Ortiz D."/>
            <person name="Piller C.R."/>
            <person name="Privatt S.R."/>
            <person name="Schneider S.L."/>
            <person name="Sharp S."/>
            <person name="Smith T.C."/>
            <person name="Stanton J.D."/>
            <person name="Ullery H.E."/>
            <person name="Wilson R.J."/>
            <person name="Serrano M.G."/>
            <person name="Buck G."/>
            <person name="Lee V."/>
            <person name="Wang Y."/>
            <person name="Carvalho R."/>
            <person name="Voegtly L."/>
            <person name="Shi R."/>
            <person name="Duckworth R."/>
            <person name="Johnson A."/>
            <person name="Loviza R."/>
            <person name="Walstead R."/>
            <person name="Shah Z."/>
            <person name="Kiflezghi M."/>
            <person name="Wade K."/>
            <person name="Ball S.L."/>
            <person name="Bradley K.W."/>
            <person name="Asai D.J."/>
            <person name="Bowman C.A."/>
            <person name="Russell D.A."/>
            <person name="Pope W.H."/>
            <person name="Jacobs-Sera D."/>
            <person name="Hendrix R.W."/>
            <person name="Hatfull G.F."/>
        </authorList>
    </citation>
    <scope>NUCLEOTIDE SEQUENCE</scope>
</reference>
<dbReference type="EMBL" id="CZKA01000043">
    <property type="protein sequence ID" value="CUR57918.1"/>
    <property type="molecule type" value="Genomic_DNA"/>
</dbReference>
<protein>
    <submittedName>
        <fullName evidence="1">Uncharacterized protein</fullName>
    </submittedName>
</protein>
<gene>
    <name evidence="1" type="ORF">NOCA2480006</name>
</gene>
<dbReference type="AlphaFoldDB" id="A0A2P2C7E6"/>
<name>A0A2P2C7E6_9ZZZZ</name>
<organism evidence="1">
    <name type="scientific">metagenome</name>
    <dbReference type="NCBI Taxonomy" id="256318"/>
    <lineage>
        <taxon>unclassified sequences</taxon>
        <taxon>metagenomes</taxon>
    </lineage>
</organism>